<dbReference type="EC" id="3.5.1.18" evidence="5 15"/>
<dbReference type="EMBL" id="WEIA01000001">
    <property type="protein sequence ID" value="NLR20377.1"/>
    <property type="molecule type" value="Genomic_DNA"/>
</dbReference>
<keyword evidence="7" id="KW-0028">Amino-acid biosynthesis</keyword>
<dbReference type="InterPro" id="IPR005941">
    <property type="entry name" value="DapE_proteobac"/>
</dbReference>
<evidence type="ECO:0000313" key="19">
    <source>
        <dbReference type="Proteomes" id="UP000646877"/>
    </source>
</evidence>
<evidence type="ECO:0000256" key="10">
    <source>
        <dbReference type="ARBA" id="ARBA00022833"/>
    </source>
</evidence>
<dbReference type="Proteomes" id="UP000646877">
    <property type="component" value="Unassembled WGS sequence"/>
</dbReference>
<proteinExistence type="inferred from homology"/>
<evidence type="ECO:0000256" key="1">
    <source>
        <dbReference type="ARBA" id="ARBA00001947"/>
    </source>
</evidence>
<evidence type="ECO:0000256" key="13">
    <source>
        <dbReference type="ARBA" id="ARBA00023285"/>
    </source>
</evidence>
<dbReference type="Gene3D" id="3.40.630.10">
    <property type="entry name" value="Zn peptidases"/>
    <property type="match status" value="2"/>
</dbReference>
<keyword evidence="11" id="KW-0220">Diaminopimelate biosynthesis</keyword>
<dbReference type="RefSeq" id="WP_193521480.1">
    <property type="nucleotide sequence ID" value="NZ_CBCSDF010000006.1"/>
</dbReference>
<dbReference type="SUPFAM" id="SSF53187">
    <property type="entry name" value="Zn-dependent exopeptidases"/>
    <property type="match status" value="1"/>
</dbReference>
<dbReference type="SUPFAM" id="SSF55031">
    <property type="entry name" value="Bacterial exopeptidase dimerisation domain"/>
    <property type="match status" value="1"/>
</dbReference>
<evidence type="ECO:0000313" key="20">
    <source>
        <dbReference type="Proteomes" id="UP001304419"/>
    </source>
</evidence>
<dbReference type="InterPro" id="IPR050072">
    <property type="entry name" value="Peptidase_M20A"/>
</dbReference>
<dbReference type="PROSITE" id="PS00759">
    <property type="entry name" value="ARGE_DAPE_CPG2_2"/>
    <property type="match status" value="1"/>
</dbReference>
<evidence type="ECO:0000256" key="14">
    <source>
        <dbReference type="ARBA" id="ARBA00051301"/>
    </source>
</evidence>
<dbReference type="InterPro" id="IPR036264">
    <property type="entry name" value="Bact_exopeptidase_dim_dom"/>
</dbReference>
<evidence type="ECO:0000256" key="8">
    <source>
        <dbReference type="ARBA" id="ARBA00022723"/>
    </source>
</evidence>
<evidence type="ECO:0000256" key="11">
    <source>
        <dbReference type="ARBA" id="ARBA00022915"/>
    </source>
</evidence>
<comment type="pathway">
    <text evidence="2">Amino-acid biosynthesis; L-lysine biosynthesis via DAP pathway; LL-2,6-diaminopimelate from (S)-tetrahydrodipicolinate (succinylase route): step 3/3.</text>
</comment>
<dbReference type="Proteomes" id="UP001304419">
    <property type="component" value="Chromosome 1"/>
</dbReference>
<dbReference type="GO" id="GO:0009089">
    <property type="term" value="P:lysine biosynthetic process via diaminopimelate"/>
    <property type="evidence" value="ECO:0007669"/>
    <property type="project" value="UniProtKB-UniRule"/>
</dbReference>
<keyword evidence="12" id="KW-0457">Lysine biosynthesis</keyword>
<evidence type="ECO:0000256" key="3">
    <source>
        <dbReference type="ARBA" id="ARBA00006746"/>
    </source>
</evidence>
<dbReference type="GO" id="GO:0006526">
    <property type="term" value="P:L-arginine biosynthetic process"/>
    <property type="evidence" value="ECO:0007669"/>
    <property type="project" value="TreeGrafter"/>
</dbReference>
<evidence type="ECO:0000313" key="17">
    <source>
        <dbReference type="EMBL" id="NLR20377.1"/>
    </source>
</evidence>
<gene>
    <name evidence="17" type="primary">dapE</name>
    <name evidence="17" type="ORF">F9Y85_03375</name>
    <name evidence="18" type="ORF">R5H13_10190</name>
</gene>
<dbReference type="GO" id="GO:0046872">
    <property type="term" value="F:metal ion binding"/>
    <property type="evidence" value="ECO:0007669"/>
    <property type="project" value="UniProtKB-KW"/>
</dbReference>
<dbReference type="InterPro" id="IPR001261">
    <property type="entry name" value="ArgE/DapE_CS"/>
</dbReference>
<evidence type="ECO:0000259" key="16">
    <source>
        <dbReference type="Pfam" id="PF07687"/>
    </source>
</evidence>
<comment type="subunit">
    <text evidence="4">Homodimer.</text>
</comment>
<reference evidence="18 20" key="2">
    <citation type="submission" date="2023-10" db="EMBL/GenBank/DDBJ databases">
        <title>To unveil natural product biosynthetic capacity in Pseudoalteromonas.</title>
        <authorList>
            <person name="Wang J."/>
        </authorList>
    </citation>
    <scope>NUCLEOTIDE SEQUENCE [LARGE SCALE GENOMIC DNA]</scope>
    <source>
        <strain evidence="18 20">DSM 15914</strain>
    </source>
</reference>
<dbReference type="InterPro" id="IPR002933">
    <property type="entry name" value="Peptidase_M20"/>
</dbReference>
<evidence type="ECO:0000256" key="7">
    <source>
        <dbReference type="ARBA" id="ARBA00022605"/>
    </source>
</evidence>
<accession>A0A8I2KP33</accession>
<comment type="cofactor">
    <cofactor evidence="1">
        <name>Zn(2+)</name>
        <dbReference type="ChEBI" id="CHEBI:29105"/>
    </cofactor>
</comment>
<sequence>MNGFSSNTCYELVSEALEDIEALHEEFQGVEEDEHASHRVVDIARQLVAFKSITPDDVGCQLWLAQELRTLGFSIKHLPVRDVSNLIASIGNNSDARFAFLGHTDVVPAGSTQDWQFNPFKLTEHNGCLFARGIVDMKGAIAAFFCAIEALVTDFGIPEKELWLLLTSDEEGEAEHGTKRITQFLKQQRITFDFTLVGEPSSEAQVADTLKVGRRGALSFTINLHGKSGHVAYPQKATNAIHLAQNIMQALLSVDWPKHCDNFDSTTLQFTHVNSGDFVDNIIPSQCQLNFNIRYTPAYNEYELVQLVRETIEKHTLNYALTTNNSCKPYYCVNNDEIPSPSLAIVCDEINSQCHFTPKLSTAGGTSDGRFIAEISTSVLELGLVNKTIHQIDEHTTTSDLIQLQQLYYGIYKRLLYPTLHVHSTAQDELLQLR</sequence>
<dbReference type="NCBIfam" id="TIGR01246">
    <property type="entry name" value="dapE_proteo"/>
    <property type="match status" value="1"/>
</dbReference>
<keyword evidence="9 17" id="KW-0378">Hydrolase</keyword>
<feature type="domain" description="Peptidase M20 dimerisation" evidence="16">
    <location>
        <begin position="212"/>
        <end position="319"/>
    </location>
</feature>
<dbReference type="GO" id="GO:0009014">
    <property type="term" value="F:succinyl-diaminopimelate desuccinylase activity"/>
    <property type="evidence" value="ECO:0007669"/>
    <property type="project" value="UniProtKB-UniRule"/>
</dbReference>
<evidence type="ECO:0000256" key="5">
    <source>
        <dbReference type="ARBA" id="ARBA00011921"/>
    </source>
</evidence>
<dbReference type="GO" id="GO:0008777">
    <property type="term" value="F:acetylornithine deacetylase activity"/>
    <property type="evidence" value="ECO:0007669"/>
    <property type="project" value="TreeGrafter"/>
</dbReference>
<name>A0A8I2KP33_9GAMM</name>
<comment type="catalytic activity">
    <reaction evidence="14">
        <text>N-succinyl-(2S,6S)-2,6-diaminopimelate + H2O = (2S,6S)-2,6-diaminopimelate + succinate</text>
        <dbReference type="Rhea" id="RHEA:22608"/>
        <dbReference type="ChEBI" id="CHEBI:15377"/>
        <dbReference type="ChEBI" id="CHEBI:30031"/>
        <dbReference type="ChEBI" id="CHEBI:57609"/>
        <dbReference type="ChEBI" id="CHEBI:58087"/>
        <dbReference type="EC" id="3.5.1.18"/>
    </reaction>
</comment>
<dbReference type="AlphaFoldDB" id="A0A8I2KP33"/>
<dbReference type="EMBL" id="CP137578">
    <property type="protein sequence ID" value="WOX27041.1"/>
    <property type="molecule type" value="Genomic_DNA"/>
</dbReference>
<evidence type="ECO:0000256" key="4">
    <source>
        <dbReference type="ARBA" id="ARBA00011738"/>
    </source>
</evidence>
<dbReference type="PANTHER" id="PTHR43808">
    <property type="entry name" value="ACETYLORNITHINE DEACETYLASE"/>
    <property type="match status" value="1"/>
</dbReference>
<evidence type="ECO:0000256" key="6">
    <source>
        <dbReference type="ARBA" id="ARBA00022391"/>
    </source>
</evidence>
<evidence type="ECO:0000256" key="12">
    <source>
        <dbReference type="ARBA" id="ARBA00023154"/>
    </source>
</evidence>
<dbReference type="UniPathway" id="UPA00034">
    <property type="reaction ID" value="UER00021"/>
</dbReference>
<keyword evidence="20" id="KW-1185">Reference proteome</keyword>
<evidence type="ECO:0000313" key="18">
    <source>
        <dbReference type="EMBL" id="WOX27041.1"/>
    </source>
</evidence>
<protein>
    <recommendedName>
        <fullName evidence="6 15">Succinyl-diaminopimelate desuccinylase</fullName>
        <ecNumber evidence="5 15">3.5.1.18</ecNumber>
    </recommendedName>
</protein>
<evidence type="ECO:0000256" key="15">
    <source>
        <dbReference type="NCBIfam" id="TIGR01246"/>
    </source>
</evidence>
<dbReference type="Pfam" id="PF07687">
    <property type="entry name" value="M20_dimer"/>
    <property type="match status" value="1"/>
</dbReference>
<evidence type="ECO:0000256" key="9">
    <source>
        <dbReference type="ARBA" id="ARBA00022801"/>
    </source>
</evidence>
<dbReference type="Pfam" id="PF01546">
    <property type="entry name" value="Peptidase_M20"/>
    <property type="match status" value="1"/>
</dbReference>
<dbReference type="GO" id="GO:0019877">
    <property type="term" value="P:diaminopimelate biosynthetic process"/>
    <property type="evidence" value="ECO:0007669"/>
    <property type="project" value="UniProtKB-KW"/>
</dbReference>
<dbReference type="PANTHER" id="PTHR43808:SF31">
    <property type="entry name" value="N-ACETYL-L-CITRULLINE DEACETYLASE"/>
    <property type="match status" value="1"/>
</dbReference>
<dbReference type="NCBIfam" id="NF009557">
    <property type="entry name" value="PRK13009.1"/>
    <property type="match status" value="1"/>
</dbReference>
<keyword evidence="13" id="KW-0170">Cobalt</keyword>
<comment type="similarity">
    <text evidence="3">Belongs to the peptidase M20A family. DapE subfamily.</text>
</comment>
<keyword evidence="8" id="KW-0479">Metal-binding</keyword>
<evidence type="ECO:0000256" key="2">
    <source>
        <dbReference type="ARBA" id="ARBA00005130"/>
    </source>
</evidence>
<keyword evidence="10" id="KW-0862">Zinc</keyword>
<reference evidence="17" key="1">
    <citation type="submission" date="2019-10" db="EMBL/GenBank/DDBJ databases">
        <authorList>
            <person name="Paulsen S."/>
        </authorList>
    </citation>
    <scope>NUCLEOTIDE SEQUENCE</scope>
    <source>
        <strain evidence="17">LMG 19692</strain>
    </source>
</reference>
<dbReference type="InterPro" id="IPR011650">
    <property type="entry name" value="Peptidase_M20_dimer"/>
</dbReference>
<organism evidence="17 19">
    <name type="scientific">Pseudoalteromonas maricaloris</name>
    <dbReference type="NCBI Taxonomy" id="184924"/>
    <lineage>
        <taxon>Bacteria</taxon>
        <taxon>Pseudomonadati</taxon>
        <taxon>Pseudomonadota</taxon>
        <taxon>Gammaproteobacteria</taxon>
        <taxon>Alteromonadales</taxon>
        <taxon>Pseudoalteromonadaceae</taxon>
        <taxon>Pseudoalteromonas</taxon>
    </lineage>
</organism>